<dbReference type="Proteomes" id="UP000198784">
    <property type="component" value="Unassembled WGS sequence"/>
</dbReference>
<evidence type="ECO:0000256" key="1">
    <source>
        <dbReference type="SAM" id="SignalP"/>
    </source>
</evidence>
<organism evidence="2 3">
    <name type="scientific">Pseudomonas borbori</name>
    <dbReference type="NCBI Taxonomy" id="289003"/>
    <lineage>
        <taxon>Bacteria</taxon>
        <taxon>Pseudomonadati</taxon>
        <taxon>Pseudomonadota</taxon>
        <taxon>Gammaproteobacteria</taxon>
        <taxon>Pseudomonadales</taxon>
        <taxon>Pseudomonadaceae</taxon>
        <taxon>Pseudomonas</taxon>
    </lineage>
</organism>
<sequence length="103" mass="12201">MSVKPMLALWLLGAMATAWLSPAAADHRHDDDEWEEEFRDGPCRVKREFDDGDYKEEIKCPHGRGAHWPRGEWKDEYRERGCRVKIEAKYDEFKKEVKCDDDD</sequence>
<evidence type="ECO:0000313" key="3">
    <source>
        <dbReference type="Proteomes" id="UP000198784"/>
    </source>
</evidence>
<dbReference type="AlphaFoldDB" id="A0A1I5VEC7"/>
<dbReference type="RefSeq" id="WP_090504192.1">
    <property type="nucleotide sequence ID" value="NZ_FOWX01000030.1"/>
</dbReference>
<keyword evidence="1" id="KW-0732">Signal</keyword>
<proteinExistence type="predicted"/>
<evidence type="ECO:0000313" key="2">
    <source>
        <dbReference type="EMBL" id="SFQ05833.1"/>
    </source>
</evidence>
<feature type="signal peptide" evidence="1">
    <location>
        <begin position="1"/>
        <end position="25"/>
    </location>
</feature>
<keyword evidence="3" id="KW-1185">Reference proteome</keyword>
<dbReference type="EMBL" id="FOWX01000030">
    <property type="protein sequence ID" value="SFQ05833.1"/>
    <property type="molecule type" value="Genomic_DNA"/>
</dbReference>
<name>A0A1I5VEC7_9PSED</name>
<reference evidence="3" key="1">
    <citation type="submission" date="2016-10" db="EMBL/GenBank/DDBJ databases">
        <authorList>
            <person name="Varghese N."/>
            <person name="Submissions S."/>
        </authorList>
    </citation>
    <scope>NUCLEOTIDE SEQUENCE [LARGE SCALE GENOMIC DNA]</scope>
    <source>
        <strain evidence="3">DSM 17834</strain>
    </source>
</reference>
<gene>
    <name evidence="2" type="ORF">SAMN05216190_13046</name>
</gene>
<protein>
    <submittedName>
        <fullName evidence="2">Uncharacterized protein</fullName>
    </submittedName>
</protein>
<accession>A0A1I5VEC7</accession>
<dbReference type="OrthoDB" id="6931506at2"/>
<feature type="chain" id="PRO_5011676683" evidence="1">
    <location>
        <begin position="26"/>
        <end position="103"/>
    </location>
</feature>